<dbReference type="OrthoDB" id="3799947at2759"/>
<feature type="region of interest" description="Disordered" evidence="1">
    <location>
        <begin position="1"/>
        <end position="109"/>
    </location>
</feature>
<organism evidence="2 3">
    <name type="scientific">Lophiostoma macrostomum CBS 122681</name>
    <dbReference type="NCBI Taxonomy" id="1314788"/>
    <lineage>
        <taxon>Eukaryota</taxon>
        <taxon>Fungi</taxon>
        <taxon>Dikarya</taxon>
        <taxon>Ascomycota</taxon>
        <taxon>Pezizomycotina</taxon>
        <taxon>Dothideomycetes</taxon>
        <taxon>Pleosporomycetidae</taxon>
        <taxon>Pleosporales</taxon>
        <taxon>Lophiostomataceae</taxon>
        <taxon>Lophiostoma</taxon>
    </lineage>
</organism>
<protein>
    <submittedName>
        <fullName evidence="2">Uncharacterized protein</fullName>
    </submittedName>
</protein>
<gene>
    <name evidence="2" type="ORF">K491DRAFT_427547</name>
</gene>
<accession>A0A6A6T5W4</accession>
<name>A0A6A6T5W4_9PLEO</name>
<feature type="compositionally biased region" description="Basic and acidic residues" evidence="1">
    <location>
        <begin position="49"/>
        <end position="66"/>
    </location>
</feature>
<evidence type="ECO:0000313" key="2">
    <source>
        <dbReference type="EMBL" id="KAF2655439.1"/>
    </source>
</evidence>
<evidence type="ECO:0000256" key="1">
    <source>
        <dbReference type="SAM" id="MobiDB-lite"/>
    </source>
</evidence>
<dbReference type="EMBL" id="MU004349">
    <property type="protein sequence ID" value="KAF2655439.1"/>
    <property type="molecule type" value="Genomic_DNA"/>
</dbReference>
<dbReference type="AlphaFoldDB" id="A0A6A6T5W4"/>
<keyword evidence="3" id="KW-1185">Reference proteome</keyword>
<feature type="compositionally biased region" description="Basic and acidic residues" evidence="1">
    <location>
        <begin position="258"/>
        <end position="270"/>
    </location>
</feature>
<sequence>MIDSHLADQVANEPARPDSRGTMFVDWDGSGEPIISYRNQRNSSTPTSDPERENENWREEGHEVRYIDPNSLEPKHRRRNHERSQAGPEASRQHESRKATHGRKPYIEGHDAETGFSYDYDGDCFHVHRSRPSSAESKYSEYYQLDAAAYSPTTALLVVDKDLPALPSERSRRDRVVGFIDRVLQKLNSLGLLKKLKDDHRRKLCVPPKPTSGHKRPSHTRPSSYQEKNKRRREGVPGITEHSGKRTQYETSGANRHTMPEVRRPKDTPSRRRQAAPSAGPSTPLPRIPESWYTGSYSLPANNVRRT</sequence>
<feature type="compositionally biased region" description="Polar residues" evidence="1">
    <location>
        <begin position="37"/>
        <end position="48"/>
    </location>
</feature>
<dbReference type="Proteomes" id="UP000799324">
    <property type="component" value="Unassembled WGS sequence"/>
</dbReference>
<proteinExistence type="predicted"/>
<evidence type="ECO:0000313" key="3">
    <source>
        <dbReference type="Proteomes" id="UP000799324"/>
    </source>
</evidence>
<reference evidence="2" key="1">
    <citation type="journal article" date="2020" name="Stud. Mycol.">
        <title>101 Dothideomycetes genomes: a test case for predicting lifestyles and emergence of pathogens.</title>
        <authorList>
            <person name="Haridas S."/>
            <person name="Albert R."/>
            <person name="Binder M."/>
            <person name="Bloem J."/>
            <person name="Labutti K."/>
            <person name="Salamov A."/>
            <person name="Andreopoulos B."/>
            <person name="Baker S."/>
            <person name="Barry K."/>
            <person name="Bills G."/>
            <person name="Bluhm B."/>
            <person name="Cannon C."/>
            <person name="Castanera R."/>
            <person name="Culley D."/>
            <person name="Daum C."/>
            <person name="Ezra D."/>
            <person name="Gonzalez J."/>
            <person name="Henrissat B."/>
            <person name="Kuo A."/>
            <person name="Liang C."/>
            <person name="Lipzen A."/>
            <person name="Lutzoni F."/>
            <person name="Magnuson J."/>
            <person name="Mondo S."/>
            <person name="Nolan M."/>
            <person name="Ohm R."/>
            <person name="Pangilinan J."/>
            <person name="Park H.-J."/>
            <person name="Ramirez L."/>
            <person name="Alfaro M."/>
            <person name="Sun H."/>
            <person name="Tritt A."/>
            <person name="Yoshinaga Y."/>
            <person name="Zwiers L.-H."/>
            <person name="Turgeon B."/>
            <person name="Goodwin S."/>
            <person name="Spatafora J."/>
            <person name="Crous P."/>
            <person name="Grigoriev I."/>
        </authorList>
    </citation>
    <scope>NUCLEOTIDE SEQUENCE</scope>
    <source>
        <strain evidence="2">CBS 122681</strain>
    </source>
</reference>
<feature type="region of interest" description="Disordered" evidence="1">
    <location>
        <begin position="201"/>
        <end position="307"/>
    </location>
</feature>